<dbReference type="Proteomes" id="UP000765509">
    <property type="component" value="Unassembled WGS sequence"/>
</dbReference>
<dbReference type="PANTHER" id="PTHR10159:SF519">
    <property type="entry name" value="DUAL SPECIFICITY PROTEIN PHOSPHATASE MPK3"/>
    <property type="match status" value="1"/>
</dbReference>
<dbReference type="InterPro" id="IPR020422">
    <property type="entry name" value="TYR_PHOSPHATASE_DUAL_dom"/>
</dbReference>
<dbReference type="InterPro" id="IPR029021">
    <property type="entry name" value="Prot-tyrosine_phosphatase-like"/>
</dbReference>
<keyword evidence="4" id="KW-0904">Protein phosphatase</keyword>
<dbReference type="InterPro" id="IPR000387">
    <property type="entry name" value="Tyr_Pase_dom"/>
</dbReference>
<organism evidence="7 8">
    <name type="scientific">Austropuccinia psidii MF-1</name>
    <dbReference type="NCBI Taxonomy" id="1389203"/>
    <lineage>
        <taxon>Eukaryota</taxon>
        <taxon>Fungi</taxon>
        <taxon>Dikarya</taxon>
        <taxon>Basidiomycota</taxon>
        <taxon>Pucciniomycotina</taxon>
        <taxon>Pucciniomycetes</taxon>
        <taxon>Pucciniales</taxon>
        <taxon>Sphaerophragmiaceae</taxon>
        <taxon>Austropuccinia</taxon>
    </lineage>
</organism>
<reference evidence="7" key="1">
    <citation type="submission" date="2021-03" db="EMBL/GenBank/DDBJ databases">
        <title>Draft genome sequence of rust myrtle Austropuccinia psidii MF-1, a brazilian biotype.</title>
        <authorList>
            <person name="Quecine M.C."/>
            <person name="Pachon D.M.R."/>
            <person name="Bonatelli M.L."/>
            <person name="Correr F.H."/>
            <person name="Franceschini L.M."/>
            <person name="Leite T.F."/>
            <person name="Margarido G.R.A."/>
            <person name="Almeida C.A."/>
            <person name="Ferrarezi J.A."/>
            <person name="Labate C.A."/>
        </authorList>
    </citation>
    <scope>NUCLEOTIDE SEQUENCE</scope>
    <source>
        <strain evidence="7">MF-1</strain>
    </source>
</reference>
<feature type="domain" description="Tyrosine-protein phosphatase" evidence="5">
    <location>
        <begin position="4"/>
        <end position="146"/>
    </location>
</feature>
<comment type="similarity">
    <text evidence="1">Belongs to the protein-tyrosine phosphatase family. Non-receptor class dual specificity subfamily.</text>
</comment>
<evidence type="ECO:0000313" key="8">
    <source>
        <dbReference type="Proteomes" id="UP000765509"/>
    </source>
</evidence>
<dbReference type="InterPro" id="IPR003595">
    <property type="entry name" value="Tyr_Pase_cat"/>
</dbReference>
<comment type="caution">
    <text evidence="7">The sequence shown here is derived from an EMBL/GenBank/DDBJ whole genome shotgun (WGS) entry which is preliminary data.</text>
</comment>
<evidence type="ECO:0000256" key="1">
    <source>
        <dbReference type="ARBA" id="ARBA00008601"/>
    </source>
</evidence>
<dbReference type="InterPro" id="IPR000340">
    <property type="entry name" value="Dual-sp_phosphatase_cat-dom"/>
</dbReference>
<evidence type="ECO:0000256" key="2">
    <source>
        <dbReference type="ARBA" id="ARBA00013064"/>
    </source>
</evidence>
<dbReference type="CDD" id="cd14498">
    <property type="entry name" value="DSP"/>
    <property type="match status" value="1"/>
</dbReference>
<dbReference type="PANTHER" id="PTHR10159">
    <property type="entry name" value="DUAL SPECIFICITY PROTEIN PHOSPHATASE"/>
    <property type="match status" value="1"/>
</dbReference>
<proteinExistence type="inferred from homology"/>
<dbReference type="GO" id="GO:0008330">
    <property type="term" value="F:protein tyrosine/threonine phosphatase activity"/>
    <property type="evidence" value="ECO:0007669"/>
    <property type="project" value="TreeGrafter"/>
</dbReference>
<dbReference type="PROSITE" id="PS50054">
    <property type="entry name" value="TYR_PHOSPHATASE_DUAL"/>
    <property type="match status" value="1"/>
</dbReference>
<feature type="domain" description="Tyrosine specific protein phosphatases" evidence="6">
    <location>
        <begin position="64"/>
        <end position="125"/>
    </location>
</feature>
<dbReference type="EC" id="3.1.3.48" evidence="2"/>
<dbReference type="EMBL" id="AVOT02013342">
    <property type="protein sequence ID" value="MBW0495894.1"/>
    <property type="molecule type" value="Genomic_DNA"/>
</dbReference>
<dbReference type="InterPro" id="IPR016130">
    <property type="entry name" value="Tyr_Pase_AS"/>
</dbReference>
<dbReference type="SMART" id="SM00195">
    <property type="entry name" value="DSPc"/>
    <property type="match status" value="1"/>
</dbReference>
<dbReference type="GO" id="GO:0017017">
    <property type="term" value="F:MAP kinase tyrosine/serine/threonine phosphatase activity"/>
    <property type="evidence" value="ECO:0007669"/>
    <property type="project" value="TreeGrafter"/>
</dbReference>
<dbReference type="SMART" id="SM00404">
    <property type="entry name" value="PTPc_motif"/>
    <property type="match status" value="1"/>
</dbReference>
<evidence type="ECO:0000256" key="3">
    <source>
        <dbReference type="ARBA" id="ARBA00022801"/>
    </source>
</evidence>
<dbReference type="GO" id="GO:0005737">
    <property type="term" value="C:cytoplasm"/>
    <property type="evidence" value="ECO:0007669"/>
    <property type="project" value="TreeGrafter"/>
</dbReference>
<sequence length="170" mass="19398">MAENLNQIIPNIFIGDFSASQSITLLEKKNIRSIVSVIKHSSSSFPQFDYLNIPIDDNLNTNICQYFDIVTDWIQSKLILQPHFGILIHCAAGVSRSTTLLAAFLMKSKNLSPKDAISLISSKRPQVQPNDFFIYQLELYQNCNFQWDPVKVFINLLNWISFLTCSLISH</sequence>
<evidence type="ECO:0000259" key="6">
    <source>
        <dbReference type="PROSITE" id="PS50056"/>
    </source>
</evidence>
<dbReference type="GO" id="GO:0043409">
    <property type="term" value="P:negative regulation of MAPK cascade"/>
    <property type="evidence" value="ECO:0007669"/>
    <property type="project" value="TreeGrafter"/>
</dbReference>
<evidence type="ECO:0000313" key="7">
    <source>
        <dbReference type="EMBL" id="MBW0495894.1"/>
    </source>
</evidence>
<name>A0A9Q3HAP8_9BASI</name>
<accession>A0A9Q3HAP8</accession>
<dbReference type="SUPFAM" id="SSF52799">
    <property type="entry name" value="(Phosphotyrosine protein) phosphatases II"/>
    <property type="match status" value="1"/>
</dbReference>
<evidence type="ECO:0000259" key="5">
    <source>
        <dbReference type="PROSITE" id="PS50054"/>
    </source>
</evidence>
<dbReference type="Pfam" id="PF00782">
    <property type="entry name" value="DSPc"/>
    <property type="match status" value="1"/>
</dbReference>
<dbReference type="OrthoDB" id="2017893at2759"/>
<keyword evidence="8" id="KW-1185">Reference proteome</keyword>
<dbReference type="PRINTS" id="PR01908">
    <property type="entry name" value="ADSPHPHTASE"/>
</dbReference>
<dbReference type="Gene3D" id="3.90.190.10">
    <property type="entry name" value="Protein tyrosine phosphatase superfamily"/>
    <property type="match status" value="1"/>
</dbReference>
<dbReference type="AlphaFoldDB" id="A0A9Q3HAP8"/>
<protein>
    <recommendedName>
        <fullName evidence="2">protein-tyrosine-phosphatase</fullName>
        <ecNumber evidence="2">3.1.3.48</ecNumber>
    </recommendedName>
</protein>
<keyword evidence="3" id="KW-0378">Hydrolase</keyword>
<dbReference type="PROSITE" id="PS50056">
    <property type="entry name" value="TYR_PHOSPHATASE_2"/>
    <property type="match status" value="1"/>
</dbReference>
<evidence type="ECO:0000256" key="4">
    <source>
        <dbReference type="ARBA" id="ARBA00022912"/>
    </source>
</evidence>
<dbReference type="GO" id="GO:0033550">
    <property type="term" value="F:MAP kinase tyrosine phosphatase activity"/>
    <property type="evidence" value="ECO:0007669"/>
    <property type="project" value="TreeGrafter"/>
</dbReference>
<dbReference type="PROSITE" id="PS00383">
    <property type="entry name" value="TYR_PHOSPHATASE_1"/>
    <property type="match status" value="1"/>
</dbReference>
<gene>
    <name evidence="7" type="ORF">O181_035609</name>
</gene>